<evidence type="ECO:0000259" key="12">
    <source>
        <dbReference type="PROSITE" id="PS50026"/>
    </source>
</evidence>
<dbReference type="SMART" id="SM01100">
    <property type="entry name" value="CRAL_TRIO_N"/>
    <property type="match status" value="1"/>
</dbReference>
<organism evidence="15 16">
    <name type="scientific">Blomia tropicalis</name>
    <name type="common">Mite</name>
    <dbReference type="NCBI Taxonomy" id="40697"/>
    <lineage>
        <taxon>Eukaryota</taxon>
        <taxon>Metazoa</taxon>
        <taxon>Ecdysozoa</taxon>
        <taxon>Arthropoda</taxon>
        <taxon>Chelicerata</taxon>
        <taxon>Arachnida</taxon>
        <taxon>Acari</taxon>
        <taxon>Acariformes</taxon>
        <taxon>Sarcoptiformes</taxon>
        <taxon>Astigmata</taxon>
        <taxon>Glycyphagoidea</taxon>
        <taxon>Echimyopodidae</taxon>
        <taxon>Blomia</taxon>
    </lineage>
</organism>
<dbReference type="SMART" id="SM00516">
    <property type="entry name" value="SEC14"/>
    <property type="match status" value="1"/>
</dbReference>
<keyword evidence="8" id="KW-0245">EGF-like domain</keyword>
<evidence type="ECO:0000256" key="3">
    <source>
        <dbReference type="ARBA" id="ARBA00022525"/>
    </source>
</evidence>
<keyword evidence="11" id="KW-0812">Transmembrane</keyword>
<feature type="region of interest" description="Disordered" evidence="10">
    <location>
        <begin position="2723"/>
        <end position="2757"/>
    </location>
</feature>
<dbReference type="Pfam" id="PF00019">
    <property type="entry name" value="TGF_beta"/>
    <property type="match status" value="1"/>
</dbReference>
<feature type="domain" description="EGF-like" evidence="12">
    <location>
        <begin position="2286"/>
        <end position="2322"/>
    </location>
</feature>
<dbReference type="Gene3D" id="3.40.525.10">
    <property type="entry name" value="CRAL-TRIO lipid binding domain"/>
    <property type="match status" value="1"/>
</dbReference>
<feature type="region of interest" description="Disordered" evidence="10">
    <location>
        <begin position="2327"/>
        <end position="2362"/>
    </location>
</feature>
<feature type="region of interest" description="Disordered" evidence="10">
    <location>
        <begin position="338"/>
        <end position="358"/>
    </location>
</feature>
<dbReference type="PROSITE" id="PS00022">
    <property type="entry name" value="EGF_1"/>
    <property type="match status" value="1"/>
</dbReference>
<dbReference type="SUPFAM" id="SSF57501">
    <property type="entry name" value="Cystine-knot cytokines"/>
    <property type="match status" value="1"/>
</dbReference>
<feature type="compositionally biased region" description="Basic residues" evidence="10">
    <location>
        <begin position="341"/>
        <end position="355"/>
    </location>
</feature>
<name>A0A9Q0MB16_BLOTA</name>
<keyword evidence="11" id="KW-0472">Membrane</keyword>
<dbReference type="InterPro" id="IPR001251">
    <property type="entry name" value="CRAL-TRIO_dom"/>
</dbReference>
<feature type="disulfide bond" evidence="8">
    <location>
        <begin position="2312"/>
        <end position="2321"/>
    </location>
</feature>
<dbReference type="CDD" id="cd00054">
    <property type="entry name" value="EGF_CA"/>
    <property type="match status" value="1"/>
</dbReference>
<dbReference type="CDD" id="cd00170">
    <property type="entry name" value="SEC14"/>
    <property type="match status" value="1"/>
</dbReference>
<dbReference type="InterPro" id="IPR001111">
    <property type="entry name" value="TGF-b_propeptide"/>
</dbReference>
<dbReference type="PROSITE" id="PS01186">
    <property type="entry name" value="EGF_2"/>
    <property type="match status" value="1"/>
</dbReference>
<feature type="transmembrane region" description="Helical" evidence="11">
    <location>
        <begin position="2365"/>
        <end position="2388"/>
    </location>
</feature>
<dbReference type="SMART" id="SM00181">
    <property type="entry name" value="EGF"/>
    <property type="match status" value="5"/>
</dbReference>
<evidence type="ECO:0000259" key="13">
    <source>
        <dbReference type="PROSITE" id="PS50191"/>
    </source>
</evidence>
<evidence type="ECO:0000256" key="4">
    <source>
        <dbReference type="ARBA" id="ARBA00022729"/>
    </source>
</evidence>
<evidence type="ECO:0000256" key="10">
    <source>
        <dbReference type="SAM" id="MobiDB-lite"/>
    </source>
</evidence>
<dbReference type="PROSITE" id="PS50026">
    <property type="entry name" value="EGF_3"/>
    <property type="match status" value="2"/>
</dbReference>
<feature type="disulfide bond" evidence="8">
    <location>
        <begin position="1613"/>
        <end position="1630"/>
    </location>
</feature>
<keyword evidence="5 9" id="KW-0339">Growth factor</keyword>
<comment type="caution">
    <text evidence="15">The sequence shown here is derived from an EMBL/GenBank/DDBJ whole genome shotgun (WGS) entry which is preliminary data.</text>
</comment>
<dbReference type="CDD" id="cd13761">
    <property type="entry name" value="TGF_beta_BMP5_like"/>
    <property type="match status" value="1"/>
</dbReference>
<dbReference type="PROSITE" id="PS50191">
    <property type="entry name" value="CRAL_TRIO"/>
    <property type="match status" value="1"/>
</dbReference>
<dbReference type="InterPro" id="IPR017948">
    <property type="entry name" value="TGFb_CS"/>
</dbReference>
<comment type="subcellular location">
    <subcellularLocation>
        <location evidence="1">Secreted</location>
    </subcellularLocation>
</comment>
<evidence type="ECO:0000256" key="8">
    <source>
        <dbReference type="PROSITE-ProRule" id="PRU00076"/>
    </source>
</evidence>
<dbReference type="InterPro" id="IPR029034">
    <property type="entry name" value="Cystine-knot_cytokine"/>
</dbReference>
<dbReference type="InterPro" id="IPR011074">
    <property type="entry name" value="CRAL/TRIO_N_dom"/>
</dbReference>
<dbReference type="SUPFAM" id="SSF46938">
    <property type="entry name" value="CRAL/TRIO N-terminal domain"/>
    <property type="match status" value="1"/>
</dbReference>
<evidence type="ECO:0000256" key="9">
    <source>
        <dbReference type="RuleBase" id="RU000354"/>
    </source>
</evidence>
<dbReference type="PANTHER" id="PTHR10174">
    <property type="entry name" value="ALPHA-TOCOPHEROL TRANSFER PROTEIN-RELATED"/>
    <property type="match status" value="1"/>
</dbReference>
<keyword evidence="7" id="KW-0325">Glycoprotein</keyword>
<dbReference type="PROSITE" id="PS00250">
    <property type="entry name" value="TGF_BETA_1"/>
    <property type="match status" value="1"/>
</dbReference>
<dbReference type="SMART" id="SM00204">
    <property type="entry name" value="TGFB"/>
    <property type="match status" value="1"/>
</dbReference>
<dbReference type="InterPro" id="IPR036273">
    <property type="entry name" value="CRAL/TRIO_N_dom_sf"/>
</dbReference>
<dbReference type="Gene3D" id="2.10.25.10">
    <property type="entry name" value="Laminin"/>
    <property type="match status" value="1"/>
</dbReference>
<dbReference type="GO" id="GO:0008083">
    <property type="term" value="F:growth factor activity"/>
    <property type="evidence" value="ECO:0007669"/>
    <property type="project" value="UniProtKB-KW"/>
</dbReference>
<evidence type="ECO:0000313" key="15">
    <source>
        <dbReference type="EMBL" id="KAJ6223113.1"/>
    </source>
</evidence>
<gene>
    <name evidence="15" type="ORF">RDWZM_001658</name>
</gene>
<dbReference type="Pfam" id="PF03765">
    <property type="entry name" value="CRAL_TRIO_N"/>
    <property type="match status" value="1"/>
</dbReference>
<evidence type="ECO:0000259" key="14">
    <source>
        <dbReference type="PROSITE" id="PS51362"/>
    </source>
</evidence>
<dbReference type="SUPFAM" id="SSF57196">
    <property type="entry name" value="EGF/Laminin"/>
    <property type="match status" value="1"/>
</dbReference>
<feature type="compositionally biased region" description="Basic and acidic residues" evidence="10">
    <location>
        <begin position="2327"/>
        <end position="2336"/>
    </location>
</feature>
<dbReference type="Gene3D" id="1.10.8.20">
    <property type="entry name" value="N-terminal domain of phosphatidylinositol transfer protein sec14p"/>
    <property type="match status" value="1"/>
</dbReference>
<evidence type="ECO:0000256" key="11">
    <source>
        <dbReference type="SAM" id="Phobius"/>
    </source>
</evidence>
<evidence type="ECO:0000256" key="1">
    <source>
        <dbReference type="ARBA" id="ARBA00004613"/>
    </source>
</evidence>
<protein>
    <submittedName>
        <fullName evidence="15">Uncharacterized protein</fullName>
    </submittedName>
</protein>
<dbReference type="Pfam" id="PF00650">
    <property type="entry name" value="CRAL_TRIO"/>
    <property type="match status" value="1"/>
</dbReference>
<dbReference type="GO" id="GO:0005576">
    <property type="term" value="C:extracellular region"/>
    <property type="evidence" value="ECO:0007669"/>
    <property type="project" value="UniProtKB-SubCell"/>
</dbReference>
<keyword evidence="6 8" id="KW-1015">Disulfide bond</keyword>
<comment type="caution">
    <text evidence="8">Lacks conserved residue(s) required for the propagation of feature annotation.</text>
</comment>
<dbReference type="GO" id="GO:0016020">
    <property type="term" value="C:membrane"/>
    <property type="evidence" value="ECO:0007669"/>
    <property type="project" value="TreeGrafter"/>
</dbReference>
<dbReference type="PANTHER" id="PTHR10174:SF130">
    <property type="entry name" value="ALPHA-TOCOPHEROL TRANSFER PROTEIN-LIKE"/>
    <property type="match status" value="1"/>
</dbReference>
<keyword evidence="4" id="KW-0732">Signal</keyword>
<dbReference type="Gene3D" id="1.20.5.1200">
    <property type="entry name" value="Alpha-tocopherol transfer"/>
    <property type="match status" value="1"/>
</dbReference>
<feature type="domain" description="EGF-like" evidence="12">
    <location>
        <begin position="1600"/>
        <end position="1644"/>
    </location>
</feature>
<evidence type="ECO:0000256" key="2">
    <source>
        <dbReference type="ARBA" id="ARBA00006656"/>
    </source>
</evidence>
<dbReference type="GO" id="GO:1902936">
    <property type="term" value="F:phosphatidylinositol bisphosphate binding"/>
    <property type="evidence" value="ECO:0007669"/>
    <property type="project" value="TreeGrafter"/>
</dbReference>
<keyword evidence="16" id="KW-1185">Reference proteome</keyword>
<dbReference type="InterPro" id="IPR000742">
    <property type="entry name" value="EGF"/>
</dbReference>
<dbReference type="Gene3D" id="2.10.90.10">
    <property type="entry name" value="Cystine-knot cytokines"/>
    <property type="match status" value="1"/>
</dbReference>
<reference evidence="15" key="1">
    <citation type="submission" date="2022-12" db="EMBL/GenBank/DDBJ databases">
        <title>Genome assemblies of Blomia tropicalis.</title>
        <authorList>
            <person name="Cui Y."/>
        </authorList>
    </citation>
    <scope>NUCLEOTIDE SEQUENCE</scope>
    <source>
        <tissue evidence="15">Adult mites</tissue>
    </source>
</reference>
<evidence type="ECO:0000256" key="6">
    <source>
        <dbReference type="ARBA" id="ARBA00023157"/>
    </source>
</evidence>
<evidence type="ECO:0000256" key="5">
    <source>
        <dbReference type="ARBA" id="ARBA00023030"/>
    </source>
</evidence>
<evidence type="ECO:0000313" key="16">
    <source>
        <dbReference type="Proteomes" id="UP001142055"/>
    </source>
</evidence>
<dbReference type="SUPFAM" id="SSF52087">
    <property type="entry name" value="CRAL/TRIO domain"/>
    <property type="match status" value="1"/>
</dbReference>
<feature type="domain" description="TGF-beta family profile" evidence="14">
    <location>
        <begin position="354"/>
        <end position="481"/>
    </location>
</feature>
<dbReference type="FunFam" id="2.10.90.10:FF:000001">
    <property type="entry name" value="Bone morphogenetic protein 4"/>
    <property type="match status" value="1"/>
</dbReference>
<dbReference type="Gene3D" id="2.60.120.970">
    <property type="match status" value="1"/>
</dbReference>
<dbReference type="PROSITE" id="PS51362">
    <property type="entry name" value="TGF_BETA_2"/>
    <property type="match status" value="1"/>
</dbReference>
<feature type="compositionally biased region" description="Basic and acidic residues" evidence="10">
    <location>
        <begin position="2343"/>
        <end position="2355"/>
    </location>
</feature>
<dbReference type="InterPro" id="IPR036865">
    <property type="entry name" value="CRAL-TRIO_dom_sf"/>
</dbReference>
<sequence length="2785" mass="321240">MFQSYESKSIDHGPSRPLRYFYSDQSMQQSVGFNLDDPNEEALMKIHLLDALGLDHQPKPKSYHVLDESASHYLIELYTQLASKQQLNMNFEQISPEVYDTIKKIQENGTTITTFTTSGSTFANGTKRTTEFKLESGREKRQISMDISEADVIMSFKNHVRKQRKNAILRHNRERRFWFNIIDMAKDKNMTILDADLRLYRDVAKSRLNSSFPIRLTLYMLVPNNNRNAKKAIRLQYIDSMTIPGNKGGWLQFNVTEPVHHWTTHSHDYNLGLYLQVRSDSMEKDLSPKMVGIINNNRGFRQYQPFMAAYLKLPANSGTRLMSSRRDTNTVTQSMQSLISRQRRAVHNGGKKSSTKRSSSFSFYESDKANPFIRQNERICAKHSLHVSFKALNWGDWIVTPDSYTAAFCDGQCNFPIPSNLEPTNHAILQNLMHLMSPNSIPKPCCAPKELSPIMVLYFDDDSNVVLKKFKNMQQQLLQYETYNWIEISNGSWPKPKKDSKNSDFYFFHGNGDDPLKAFKSDIIPDWSRLIKGVEFDLEYWVNKENNLFRSSLENILPLADDHKLDKGEWENAHFHDISGQAWNRYKYLPGHDSYTVAFRNAKLAYMEKVPIINSYVEENEFLNIYENKKSQKLNQYKSVSGNIFYSYEKNIDFEVKLKNEKDKIKKIQLQLEYENHTTTLVEESYVMVNTLIDLNLKITDCSSNLDRTYFDVKCEEKLNNVHITITNKEKSTDLNPMYNPITISNVQTLDENGIEMDLSITSKHQVKPNQFFQSNHELYNPTDISFFRFIDKIEQTDVCYTINQPIYVNQMDVYFHLSPNEEPIYLDTFTFQPVKFCLNTYVALRNIPSFELIFVLNSKKLAKPFTVILERETETKFDVKIMDATSEILSSTWYYTNLNNKYAIENLQKDGVYACDILANCFPYEKTKNGHYELHDHYAQLLSQSPFFRIRGLSNDPKLTFEVDPISIQTKNLNEFLKHQFFIADMIDTNQPENHDTKYNLKLKKTKDYIIRIPLDVIDQRVYQLKVEIELNSNINLTHVTIDGSQNNLKQYLLSKPLNKNTSKMISFYTEDLFFVDKSQINPPTGKYIEIVFENLKEGVSLFLNVDLTKRTKIDANFNDNVLIKPQNFTLNESGKVKSLFILSETIRSPSKQALFPSEIEFDFNSNMSISKNDLSIIELVISQGTIQMFNVSSRLKIISDTSLQFKDEAIQTNPDLRRLAGDAYRLGYWITLNNDKLTDAANYVELKSFTINFTETNLDQIDIKPTVATDPELMFSRVCPLNFDCDYKDDQLKFIYKQKTVECDTQHQCNNIFEPLLYSSNYYLNDENIVRYSPTVRDSNVQSYLKVKRIISFNEKEDFCIQFDYKATKRPLMVSAHSLTDSDELYSIEFATTELNKIGRKVCASWLAPDHTKIDAFYFQFLKADIDDITEHYVSNVKLLTTNTKPTDVLDAIEFNEGNIELFKNNFIEDKEIEFVKNNTILIKLNKLNENKFQTKFIRSKWIQGLKNGENSIHIQVSVEGQNAINSSFYTAKLIVSSPDKIEILTKNLPLSDEKSMNSIKLGQHVDWYQITIRLDYDFTLLKKHLDYFELKLSNIIVNDPCMEKKAKNKCENGGKCIRHYGNYSSTCDCGVMELYEGVKCELENFCKRPSPINGRTNSQSYCKKMKCHNNQDTKMFECDCPDGKMWNYQRCLPNKLICGVNERPIINSDGADYGCQCMNGLVKIDSQCQTYDVCNSTHRMLLKQPPACHDKHAQCQTNGRIDADAECKPKECENCEFGCKSDWETNTWKCYCPAGYTFLDNENECIPNNEIIALAQKLKCPITNKSTPETPRPFIVDRNCRCTDGYKLDENKTCHIDLGYYTQKLNCGHLGAEIKQDDSRPGCKCLDGQRYDKKSRKCLNECDQKYIDACTARDAEKCQFIDGQAKCICSQDKQMFTFKDPKDWTCKPKCELLDSNNSCNKDYEHCDSNKDFIFKNLTNSVFVNGSSSVIPEKSNYCQCDRGFEKHEPNESCKPKGTPIINAEIDFELNTFESNQPNFKKKIEVGFKSLLKNVLLLKEQDFVQTETIECSITTTDTIRCKAFFYSEVHEKTIEKRLNHGCLQFESSSDKTKCVYLTRKLPWIDVGSEFIYLVDSSNDQHSSTEWFNDYLTRVVSKPVKVTKDKFCDRNVCKKYSNSNCKDVTKKVGEKDFTAFECKCNETFFTVGKQDENIILNFKGQSCIPIDLCKKYEKEHNEAYCLDKTATCQTLVGPSNNSPYIYEGNTFCKCFENSPTLYGQNVTCSVEELCLNYSCQNNGTCKVENNKPVCHCTNGYSGDRCEHKDEVTTHSGDEHSTNSNNDSTKKPDDKDHEKKDDDDDSPNGFMIATIVLGIIAAIAIIAAAVLYCRRVSLDKNTSGTLTITATICTNSTMEQSNDKLSEQVTNVNLMDSHNFECHNRMTPDLIARAEQEVNEKDHWRCRDIEALRDMITSESLLKCRLDDSFLLRFLRARRFDYDGAFQLLCDYFRLQRTNGELFPSIDQLRHLFEANIIGQASGRSIADEAVFLLRLGIWNPNKFSFDDILAASIKVMEWMIVDDNVTQINGIVLLIDMTGFGWSQLRKFGPNLAKKCIFIMEKCLPIRIKTIYVINESSIADFGFTIIKPFISEELNDKIRFCGYNFNTIVHQHINPEFLPYEYGGTRGNLSSLPLYEQLELYESIKNANEAGHGYGLIKRQSFGSQFRPSTSRKCTPGSCTSRNNQSNEADLNDVENGTSGSDMRNFFRKSQTCNGYLFDYYNNTSSID</sequence>
<dbReference type="EMBL" id="JAPWDV010000001">
    <property type="protein sequence ID" value="KAJ6223113.1"/>
    <property type="molecule type" value="Genomic_DNA"/>
</dbReference>
<dbReference type="Proteomes" id="UP001142055">
    <property type="component" value="Chromosome 1"/>
</dbReference>
<evidence type="ECO:0000256" key="7">
    <source>
        <dbReference type="ARBA" id="ARBA00023180"/>
    </source>
</evidence>
<keyword evidence="11" id="KW-1133">Transmembrane helix</keyword>
<dbReference type="Pfam" id="PF00688">
    <property type="entry name" value="TGFb_propeptide"/>
    <property type="match status" value="1"/>
</dbReference>
<comment type="similarity">
    <text evidence="2 9">Belongs to the TGF-beta family.</text>
</comment>
<proteinExistence type="inferred from homology"/>
<feature type="domain" description="CRAL-TRIO" evidence="13">
    <location>
        <begin position="2520"/>
        <end position="2687"/>
    </location>
</feature>
<dbReference type="PRINTS" id="PR00180">
    <property type="entry name" value="CRETINALDHBP"/>
</dbReference>
<keyword evidence="3" id="KW-0964">Secreted</keyword>
<accession>A0A9Q0MB16</accession>
<dbReference type="InterPro" id="IPR001839">
    <property type="entry name" value="TGF-b_C"/>
</dbReference>